<name>A0ACB9KGT2_BAUVA</name>
<organism evidence="1 2">
    <name type="scientific">Bauhinia variegata</name>
    <name type="common">Purple orchid tree</name>
    <name type="synonym">Phanera variegata</name>
    <dbReference type="NCBI Taxonomy" id="167791"/>
    <lineage>
        <taxon>Eukaryota</taxon>
        <taxon>Viridiplantae</taxon>
        <taxon>Streptophyta</taxon>
        <taxon>Embryophyta</taxon>
        <taxon>Tracheophyta</taxon>
        <taxon>Spermatophyta</taxon>
        <taxon>Magnoliopsida</taxon>
        <taxon>eudicotyledons</taxon>
        <taxon>Gunneridae</taxon>
        <taxon>Pentapetalae</taxon>
        <taxon>rosids</taxon>
        <taxon>fabids</taxon>
        <taxon>Fabales</taxon>
        <taxon>Fabaceae</taxon>
        <taxon>Cercidoideae</taxon>
        <taxon>Cercideae</taxon>
        <taxon>Bauhiniinae</taxon>
        <taxon>Bauhinia</taxon>
    </lineage>
</organism>
<dbReference type="Proteomes" id="UP000828941">
    <property type="component" value="Chromosome 14"/>
</dbReference>
<comment type="caution">
    <text evidence="1">The sequence shown here is derived from an EMBL/GenBank/DDBJ whole genome shotgun (WGS) entry which is preliminary data.</text>
</comment>
<accession>A0ACB9KGT2</accession>
<protein>
    <submittedName>
        <fullName evidence="1">Uncharacterized protein</fullName>
    </submittedName>
</protein>
<sequence>METKTACIRCKKQVLVARSPTAYRCPVCQTLNTSFSRQESSKTSNKSINLLKYQPPIPFSSLSRRWNKRAVLCGVTYRTKKLRLMGTTTDVRNMKQLLMENFQFPEEGISVLTEHENDIRPTKKNILESLHWLVKDCQPGDSLVFHFSRHGSQQPDLKEDEIDGFDEAICPVDFQKEGMIVDNDINSILVWPLVKGVTLHAIIDACNSGTILDLTYVYDKKKERWEDHTLPAKEPMRKHTSGGLAICLSACLDTQMANDTAAFGRGMNGVLTFLFTKTIRENPEITYGGILDKIHEETQQITLRKWQPSFLDFYFPNKISQIDIPSTLHY</sequence>
<keyword evidence="2" id="KW-1185">Reference proteome</keyword>
<evidence type="ECO:0000313" key="1">
    <source>
        <dbReference type="EMBL" id="KAI4296372.1"/>
    </source>
</evidence>
<proteinExistence type="predicted"/>
<gene>
    <name evidence="1" type="ORF">L6164_036335</name>
</gene>
<reference evidence="1 2" key="1">
    <citation type="journal article" date="2022" name="DNA Res.">
        <title>Chromosomal-level genome assembly of the orchid tree Bauhinia variegata (Leguminosae; Cercidoideae) supports the allotetraploid origin hypothesis of Bauhinia.</title>
        <authorList>
            <person name="Zhong Y."/>
            <person name="Chen Y."/>
            <person name="Zheng D."/>
            <person name="Pang J."/>
            <person name="Liu Y."/>
            <person name="Luo S."/>
            <person name="Meng S."/>
            <person name="Qian L."/>
            <person name="Wei D."/>
            <person name="Dai S."/>
            <person name="Zhou R."/>
        </authorList>
    </citation>
    <scope>NUCLEOTIDE SEQUENCE [LARGE SCALE GENOMIC DNA]</scope>
    <source>
        <strain evidence="1">BV-YZ2020</strain>
    </source>
</reference>
<dbReference type="EMBL" id="CM039439">
    <property type="protein sequence ID" value="KAI4296372.1"/>
    <property type="molecule type" value="Genomic_DNA"/>
</dbReference>
<evidence type="ECO:0000313" key="2">
    <source>
        <dbReference type="Proteomes" id="UP000828941"/>
    </source>
</evidence>